<dbReference type="InterPro" id="IPR011006">
    <property type="entry name" value="CheY-like_superfamily"/>
</dbReference>
<proteinExistence type="predicted"/>
<evidence type="ECO:0000313" key="5">
    <source>
        <dbReference type="Proteomes" id="UP000199060"/>
    </source>
</evidence>
<sequence length="238" mass="27449">MIRVAILDDESKSIRSLVYELEQFEDRVEIVDQYTRVEDALNKLSENQLDCLFLDIEMPGMDGFRFLDQLPDKSFEIVFVTAYSEYAIQAIRERAFDYLLKPVDGEDLDRVLTKLESQKSNQSTPAKRGKVILNTDQEIHVVDPDEILFCQSEGSYSWVIPQSGNRILVSKNLKHLEGILPDRQFFRIHHSYLVNVRRIAVLDKSHSNVILDSGVSLPLSRLRKKEFIETLKSTQKSG</sequence>
<evidence type="ECO:0000313" key="4">
    <source>
        <dbReference type="EMBL" id="SDD50110.1"/>
    </source>
</evidence>
<feature type="domain" description="HTH LytTR-type" evidence="3">
    <location>
        <begin position="131"/>
        <end position="233"/>
    </location>
</feature>
<dbReference type="Gene3D" id="3.40.50.2300">
    <property type="match status" value="1"/>
</dbReference>
<dbReference type="OrthoDB" id="1646880at2"/>
<dbReference type="Proteomes" id="UP000199060">
    <property type="component" value="Unassembled WGS sequence"/>
</dbReference>
<dbReference type="Pfam" id="PF04397">
    <property type="entry name" value="LytTR"/>
    <property type="match status" value="1"/>
</dbReference>
<feature type="domain" description="Response regulatory" evidence="2">
    <location>
        <begin position="3"/>
        <end position="116"/>
    </location>
</feature>
<evidence type="ECO:0000259" key="3">
    <source>
        <dbReference type="PROSITE" id="PS50930"/>
    </source>
</evidence>
<dbReference type="STRING" id="686796.SAMN04488104_103346"/>
<dbReference type="PROSITE" id="PS50930">
    <property type="entry name" value="HTH_LYTTR"/>
    <property type="match status" value="1"/>
</dbReference>
<dbReference type="InterPro" id="IPR046947">
    <property type="entry name" value="LytR-like"/>
</dbReference>
<dbReference type="SMART" id="SM00850">
    <property type="entry name" value="LytTR"/>
    <property type="match status" value="1"/>
</dbReference>
<dbReference type="PANTHER" id="PTHR37299:SF1">
    <property type="entry name" value="STAGE 0 SPORULATION PROTEIN A HOMOLOG"/>
    <property type="match status" value="1"/>
</dbReference>
<dbReference type="SUPFAM" id="SSF52172">
    <property type="entry name" value="CheY-like"/>
    <property type="match status" value="1"/>
</dbReference>
<dbReference type="GO" id="GO:0000156">
    <property type="term" value="F:phosphorelay response regulator activity"/>
    <property type="evidence" value="ECO:0007669"/>
    <property type="project" value="InterPro"/>
</dbReference>
<evidence type="ECO:0000256" key="1">
    <source>
        <dbReference type="PROSITE-ProRule" id="PRU00169"/>
    </source>
</evidence>
<dbReference type="InterPro" id="IPR001789">
    <property type="entry name" value="Sig_transdc_resp-reg_receiver"/>
</dbReference>
<dbReference type="AlphaFoldDB" id="A0A1G6V8S1"/>
<evidence type="ECO:0000259" key="2">
    <source>
        <dbReference type="PROSITE" id="PS50110"/>
    </source>
</evidence>
<protein>
    <submittedName>
        <fullName evidence="4">Two component transcriptional regulator, LytTR family</fullName>
    </submittedName>
</protein>
<dbReference type="Pfam" id="PF00072">
    <property type="entry name" value="Response_reg"/>
    <property type="match status" value="1"/>
</dbReference>
<dbReference type="InterPro" id="IPR007492">
    <property type="entry name" value="LytTR_DNA-bd_dom"/>
</dbReference>
<dbReference type="GO" id="GO:0003677">
    <property type="term" value="F:DNA binding"/>
    <property type="evidence" value="ECO:0007669"/>
    <property type="project" value="InterPro"/>
</dbReference>
<accession>A0A1G6V8S1</accession>
<keyword evidence="5" id="KW-1185">Reference proteome</keyword>
<dbReference type="Gene3D" id="2.40.50.1020">
    <property type="entry name" value="LytTr DNA-binding domain"/>
    <property type="match status" value="1"/>
</dbReference>
<feature type="modified residue" description="4-aspartylphosphate" evidence="1">
    <location>
        <position position="55"/>
    </location>
</feature>
<name>A0A1G6V8S1_9BACT</name>
<keyword evidence="1" id="KW-0597">Phosphoprotein</keyword>
<dbReference type="EMBL" id="FNAC01000033">
    <property type="protein sequence ID" value="SDD50110.1"/>
    <property type="molecule type" value="Genomic_DNA"/>
</dbReference>
<dbReference type="SMART" id="SM00448">
    <property type="entry name" value="REC"/>
    <property type="match status" value="1"/>
</dbReference>
<reference evidence="5" key="1">
    <citation type="submission" date="2016-10" db="EMBL/GenBank/DDBJ databases">
        <authorList>
            <person name="Varghese N."/>
            <person name="Submissions S."/>
        </authorList>
    </citation>
    <scope>NUCLEOTIDE SEQUENCE [LARGE SCALE GENOMIC DNA]</scope>
    <source>
        <strain evidence="5">DSM 23095</strain>
    </source>
</reference>
<dbReference type="PROSITE" id="PS50110">
    <property type="entry name" value="RESPONSE_REGULATORY"/>
    <property type="match status" value="1"/>
</dbReference>
<organism evidence="4 5">
    <name type="scientific">Algoriphagus faecimaris</name>
    <dbReference type="NCBI Taxonomy" id="686796"/>
    <lineage>
        <taxon>Bacteria</taxon>
        <taxon>Pseudomonadati</taxon>
        <taxon>Bacteroidota</taxon>
        <taxon>Cytophagia</taxon>
        <taxon>Cytophagales</taxon>
        <taxon>Cyclobacteriaceae</taxon>
        <taxon>Algoriphagus</taxon>
    </lineage>
</organism>
<gene>
    <name evidence="4" type="ORF">SAMN04488104_103346</name>
</gene>
<dbReference type="RefSeq" id="WP_087940426.1">
    <property type="nucleotide sequence ID" value="NZ_FNAC01000033.1"/>
</dbReference>
<dbReference type="PANTHER" id="PTHR37299">
    <property type="entry name" value="TRANSCRIPTIONAL REGULATOR-RELATED"/>
    <property type="match status" value="1"/>
</dbReference>